<organism evidence="6 7">
    <name type="scientific">Pestalotiopsis fici (strain W106-1 / CGMCC3.15140)</name>
    <dbReference type="NCBI Taxonomy" id="1229662"/>
    <lineage>
        <taxon>Eukaryota</taxon>
        <taxon>Fungi</taxon>
        <taxon>Dikarya</taxon>
        <taxon>Ascomycota</taxon>
        <taxon>Pezizomycotina</taxon>
        <taxon>Sordariomycetes</taxon>
        <taxon>Xylariomycetidae</taxon>
        <taxon>Amphisphaeriales</taxon>
        <taxon>Sporocadaceae</taxon>
        <taxon>Pestalotiopsis</taxon>
    </lineage>
</organism>
<dbReference type="eggNOG" id="KOG1231">
    <property type="taxonomic scope" value="Eukaryota"/>
</dbReference>
<evidence type="ECO:0000313" key="6">
    <source>
        <dbReference type="EMBL" id="ETS75027.1"/>
    </source>
</evidence>
<keyword evidence="3" id="KW-0274">FAD</keyword>
<dbReference type="Proteomes" id="UP000030651">
    <property type="component" value="Unassembled WGS sequence"/>
</dbReference>
<dbReference type="RefSeq" id="XP_007840283.1">
    <property type="nucleotide sequence ID" value="XM_007842092.1"/>
</dbReference>
<dbReference type="InterPro" id="IPR050416">
    <property type="entry name" value="FAD-linked_Oxidoreductase"/>
</dbReference>
<comment type="similarity">
    <text evidence="1">Belongs to the oxygen-dependent FAD-linked oxidoreductase family.</text>
</comment>
<dbReference type="SUPFAM" id="SSF56176">
    <property type="entry name" value="FAD-binding/transporter-associated domain-like"/>
    <property type="match status" value="1"/>
</dbReference>
<dbReference type="GeneID" id="19278524"/>
<dbReference type="Pfam" id="PF01565">
    <property type="entry name" value="FAD_binding_4"/>
    <property type="match status" value="1"/>
</dbReference>
<evidence type="ECO:0000259" key="5">
    <source>
        <dbReference type="PROSITE" id="PS51387"/>
    </source>
</evidence>
<dbReference type="InterPro" id="IPR016166">
    <property type="entry name" value="FAD-bd_PCMH"/>
</dbReference>
<evidence type="ECO:0000313" key="7">
    <source>
        <dbReference type="Proteomes" id="UP000030651"/>
    </source>
</evidence>
<dbReference type="KEGG" id="pfy:PFICI_13511"/>
<gene>
    <name evidence="6" type="ORF">PFICI_13511</name>
</gene>
<dbReference type="OMA" id="HHEFRTM"/>
<evidence type="ECO:0000256" key="1">
    <source>
        <dbReference type="ARBA" id="ARBA00005466"/>
    </source>
</evidence>
<dbReference type="InterPro" id="IPR016169">
    <property type="entry name" value="FAD-bd_PCMH_sub2"/>
</dbReference>
<dbReference type="GO" id="GO:0071949">
    <property type="term" value="F:FAD binding"/>
    <property type="evidence" value="ECO:0007669"/>
    <property type="project" value="InterPro"/>
</dbReference>
<feature type="domain" description="FAD-binding PCMH-type" evidence="5">
    <location>
        <begin position="74"/>
        <end position="246"/>
    </location>
</feature>
<evidence type="ECO:0000256" key="2">
    <source>
        <dbReference type="ARBA" id="ARBA00022630"/>
    </source>
</evidence>
<keyword evidence="4" id="KW-0560">Oxidoreductase</keyword>
<dbReference type="OrthoDB" id="2151789at2759"/>
<accession>W3WPE7</accession>
<reference evidence="7" key="1">
    <citation type="journal article" date="2015" name="BMC Genomics">
        <title>Genomic and transcriptomic analysis of the endophytic fungus Pestalotiopsis fici reveals its lifestyle and high potential for synthesis of natural products.</title>
        <authorList>
            <person name="Wang X."/>
            <person name="Zhang X."/>
            <person name="Liu L."/>
            <person name="Xiang M."/>
            <person name="Wang W."/>
            <person name="Sun X."/>
            <person name="Che Y."/>
            <person name="Guo L."/>
            <person name="Liu G."/>
            <person name="Guo L."/>
            <person name="Wang C."/>
            <person name="Yin W.B."/>
            <person name="Stadler M."/>
            <person name="Zhang X."/>
            <person name="Liu X."/>
        </authorList>
    </citation>
    <scope>NUCLEOTIDE SEQUENCE [LARGE SCALE GENOMIC DNA]</scope>
    <source>
        <strain evidence="7">W106-1 / CGMCC3.15140</strain>
    </source>
</reference>
<dbReference type="PROSITE" id="PS51387">
    <property type="entry name" value="FAD_PCMH"/>
    <property type="match status" value="1"/>
</dbReference>
<dbReference type="PANTHER" id="PTHR42973:SF54">
    <property type="entry name" value="FAD-BINDING PCMH-TYPE DOMAIN-CONTAINING PROTEIN"/>
    <property type="match status" value="1"/>
</dbReference>
<protein>
    <recommendedName>
        <fullName evidence="5">FAD-binding PCMH-type domain-containing protein</fullName>
    </recommendedName>
</protein>
<proteinExistence type="inferred from homology"/>
<dbReference type="PANTHER" id="PTHR42973">
    <property type="entry name" value="BINDING OXIDOREDUCTASE, PUTATIVE (AFU_ORTHOLOGUE AFUA_1G17690)-RELATED"/>
    <property type="match status" value="1"/>
</dbReference>
<dbReference type="GO" id="GO:0016491">
    <property type="term" value="F:oxidoreductase activity"/>
    <property type="evidence" value="ECO:0007669"/>
    <property type="project" value="UniProtKB-KW"/>
</dbReference>
<keyword evidence="7" id="KW-1185">Reference proteome</keyword>
<name>W3WPE7_PESFW</name>
<keyword evidence="2" id="KW-0285">Flavoprotein</keyword>
<dbReference type="HOGENOM" id="CLU_018354_1_2_1"/>
<dbReference type="InterPro" id="IPR006094">
    <property type="entry name" value="Oxid_FAD_bind_N"/>
</dbReference>
<evidence type="ECO:0000256" key="3">
    <source>
        <dbReference type="ARBA" id="ARBA00022827"/>
    </source>
</evidence>
<sequence>MADSLASFAKRIGLSDSHAKALQSQHGSSWSNDTQPDENLKIACQVAQLILGLDQVETSPVNQTIVKENWSLACVAQPYCVFLPRNSSDVSKILQIIDYFKIKFAVRSGGHSPNPGWSSIDSSGILVSLERLNQVTLSDDKSVASVGPGGRWGDVDATLTPFNVTVLGGRAGPVGVGGLLLGGGYHYLAAEHGLSADNVKNFEIVLADGNITNANATDNSDLFWALKGGGPNFGIVTRYDLYTYPLTATWLQLGIYPIDQAQKTLEAFATWQKDGGSNPKSNVILTITLDAVIIGLTYNEPLSGPPDVFAPFSELTPLQMLIPPSNNTFSIIYEIGNSILPAEHLRHDYRGVASQVDAQLYIDVYNFWREKALDVRNSTGADQAFVLQHVPESLVAQGIAKGGNALNIPQFTHQWWTTLVDWTNAKDDDVVRSVAIDTTAKWKELSAERGLDVAFLYMNDASRDQNPIATYGIDNVNKLKSIAQKYDKSGLFQTQQNGGFLLSKV</sequence>
<dbReference type="Gene3D" id="3.30.465.10">
    <property type="match status" value="1"/>
</dbReference>
<dbReference type="InterPro" id="IPR036318">
    <property type="entry name" value="FAD-bd_PCMH-like_sf"/>
</dbReference>
<evidence type="ECO:0000256" key="4">
    <source>
        <dbReference type="ARBA" id="ARBA00023002"/>
    </source>
</evidence>
<dbReference type="AlphaFoldDB" id="W3WPE7"/>
<dbReference type="EMBL" id="KI912119">
    <property type="protein sequence ID" value="ETS75027.1"/>
    <property type="molecule type" value="Genomic_DNA"/>
</dbReference>
<dbReference type="InParanoid" id="W3WPE7"/>